<gene>
    <name evidence="2" type="ORF">CBE89_08020</name>
</gene>
<dbReference type="KEGG" id="cstr:CBE89_08020"/>
<keyword evidence="1" id="KW-0472">Membrane</keyword>
<feature type="transmembrane region" description="Helical" evidence="1">
    <location>
        <begin position="34"/>
        <end position="54"/>
    </location>
</feature>
<organism evidence="2 3">
    <name type="scientific">Corynebacterium striatum</name>
    <dbReference type="NCBI Taxonomy" id="43770"/>
    <lineage>
        <taxon>Bacteria</taxon>
        <taxon>Bacillati</taxon>
        <taxon>Actinomycetota</taxon>
        <taxon>Actinomycetes</taxon>
        <taxon>Mycobacteriales</taxon>
        <taxon>Corynebacteriaceae</taxon>
        <taxon>Corynebacterium</taxon>
    </lineage>
</organism>
<evidence type="ECO:0000313" key="2">
    <source>
        <dbReference type="EMBL" id="ART21449.1"/>
    </source>
</evidence>
<evidence type="ECO:0000256" key="1">
    <source>
        <dbReference type="SAM" id="Phobius"/>
    </source>
</evidence>
<feature type="transmembrane region" description="Helical" evidence="1">
    <location>
        <begin position="6"/>
        <end position="22"/>
    </location>
</feature>
<dbReference type="EMBL" id="CP021252">
    <property type="protein sequence ID" value="ART21449.1"/>
    <property type="molecule type" value="Genomic_DNA"/>
</dbReference>
<dbReference type="RefSeq" id="WP_086891532.1">
    <property type="nucleotide sequence ID" value="NZ_CP021252.1"/>
</dbReference>
<dbReference type="Proteomes" id="UP000250197">
    <property type="component" value="Chromosome"/>
</dbReference>
<protein>
    <recommendedName>
        <fullName evidence="4">Holin</fullName>
    </recommendedName>
</protein>
<name>A0A2Z2IYE2_CORST</name>
<proteinExistence type="predicted"/>
<accession>A0A2Z2IYE2</accession>
<evidence type="ECO:0008006" key="4">
    <source>
        <dbReference type="Google" id="ProtNLM"/>
    </source>
</evidence>
<keyword evidence="1" id="KW-1133">Transmembrane helix</keyword>
<reference evidence="2 3" key="1">
    <citation type="submission" date="2017-05" db="EMBL/GenBank/DDBJ databases">
        <title>Complete genome sequence of Corynebacterium striatum KC-Na-1 isolated from Neophocaena asiaeorientalis in Korea.</title>
        <authorList>
            <person name="Kim J.H."/>
            <person name="Lee K."/>
        </authorList>
    </citation>
    <scope>NUCLEOTIDE SEQUENCE [LARGE SCALE GENOMIC DNA]</scope>
    <source>
        <strain evidence="2 3">KC-Na-01</strain>
    </source>
</reference>
<keyword evidence="1" id="KW-0812">Transmembrane</keyword>
<dbReference type="AlphaFoldDB" id="A0A2Z2IYE2"/>
<sequence length="103" mass="11828">MMDYLPLLVTAFFLCNIVWSIWKSWTAPKITSYRIFDAVITWLVVAFLGGVLGWNSSLSIWWWYALVALTALYAGTVALCLQIPRVAHEHLHQQSQNQYGVPR</sequence>
<evidence type="ECO:0000313" key="3">
    <source>
        <dbReference type="Proteomes" id="UP000250197"/>
    </source>
</evidence>
<feature type="transmembrane region" description="Helical" evidence="1">
    <location>
        <begin position="60"/>
        <end position="81"/>
    </location>
</feature>